<feature type="repeat" description="PPR" evidence="2">
    <location>
        <begin position="155"/>
        <end position="189"/>
    </location>
</feature>
<dbReference type="OMA" id="PELSHYT"/>
<dbReference type="FunFam" id="1.25.40.10:FF:000090">
    <property type="entry name" value="Pentatricopeptide repeat-containing protein, chloroplastic"/>
    <property type="match status" value="1"/>
</dbReference>
<dbReference type="GO" id="GO:0009451">
    <property type="term" value="P:RNA modification"/>
    <property type="evidence" value="ECO:0007669"/>
    <property type="project" value="InterPro"/>
</dbReference>
<protein>
    <recommendedName>
        <fullName evidence="5">Pentatricopeptide repeat-containing protein</fullName>
    </recommendedName>
</protein>
<reference evidence="4" key="1">
    <citation type="journal article" date="2017" name="Nat. Commun.">
        <title>The asparagus genome sheds light on the origin and evolution of a young Y chromosome.</title>
        <authorList>
            <person name="Harkess A."/>
            <person name="Zhou J."/>
            <person name="Xu C."/>
            <person name="Bowers J.E."/>
            <person name="Van der Hulst R."/>
            <person name="Ayyampalayam S."/>
            <person name="Mercati F."/>
            <person name="Riccardi P."/>
            <person name="McKain M.R."/>
            <person name="Kakrana A."/>
            <person name="Tang H."/>
            <person name="Ray J."/>
            <person name="Groenendijk J."/>
            <person name="Arikit S."/>
            <person name="Mathioni S.M."/>
            <person name="Nakano M."/>
            <person name="Shan H."/>
            <person name="Telgmann-Rauber A."/>
            <person name="Kanno A."/>
            <person name="Yue Z."/>
            <person name="Chen H."/>
            <person name="Li W."/>
            <person name="Chen Y."/>
            <person name="Xu X."/>
            <person name="Zhang Y."/>
            <person name="Luo S."/>
            <person name="Chen H."/>
            <person name="Gao J."/>
            <person name="Mao Z."/>
            <person name="Pires J.C."/>
            <person name="Luo M."/>
            <person name="Kudrna D."/>
            <person name="Wing R.A."/>
            <person name="Meyers B.C."/>
            <person name="Yi K."/>
            <person name="Kong H."/>
            <person name="Lavrijsen P."/>
            <person name="Sunseri F."/>
            <person name="Falavigna A."/>
            <person name="Ye Y."/>
            <person name="Leebens-Mack J.H."/>
            <person name="Chen G."/>
        </authorList>
    </citation>
    <scope>NUCLEOTIDE SEQUENCE [LARGE SCALE GENOMIC DNA]</scope>
    <source>
        <strain evidence="4">cv. DH0086</strain>
    </source>
</reference>
<feature type="repeat" description="PPR" evidence="2">
    <location>
        <begin position="51"/>
        <end position="85"/>
    </location>
</feature>
<organism evidence="3 4">
    <name type="scientific">Asparagus officinalis</name>
    <name type="common">Garden asparagus</name>
    <dbReference type="NCBI Taxonomy" id="4686"/>
    <lineage>
        <taxon>Eukaryota</taxon>
        <taxon>Viridiplantae</taxon>
        <taxon>Streptophyta</taxon>
        <taxon>Embryophyta</taxon>
        <taxon>Tracheophyta</taxon>
        <taxon>Spermatophyta</taxon>
        <taxon>Magnoliopsida</taxon>
        <taxon>Liliopsida</taxon>
        <taxon>Asparagales</taxon>
        <taxon>Asparagaceae</taxon>
        <taxon>Asparagoideae</taxon>
        <taxon>Asparagus</taxon>
    </lineage>
</organism>
<dbReference type="InterPro" id="IPR002885">
    <property type="entry name" value="PPR_rpt"/>
</dbReference>
<dbReference type="InterPro" id="IPR011990">
    <property type="entry name" value="TPR-like_helical_dom_sf"/>
</dbReference>
<name>A0A5P1FS11_ASPOF</name>
<evidence type="ECO:0000313" key="4">
    <source>
        <dbReference type="Proteomes" id="UP000243459"/>
    </source>
</evidence>
<keyword evidence="1" id="KW-0677">Repeat</keyword>
<dbReference type="NCBIfam" id="TIGR00756">
    <property type="entry name" value="PPR"/>
    <property type="match status" value="3"/>
</dbReference>
<evidence type="ECO:0000256" key="1">
    <source>
        <dbReference type="ARBA" id="ARBA00022737"/>
    </source>
</evidence>
<dbReference type="InterPro" id="IPR046960">
    <property type="entry name" value="PPR_At4g14850-like_plant"/>
</dbReference>
<keyword evidence="4" id="KW-1185">Reference proteome</keyword>
<dbReference type="EMBL" id="CM007381">
    <property type="protein sequence ID" value="ONK79450.1"/>
    <property type="molecule type" value="Genomic_DNA"/>
</dbReference>
<dbReference type="Gramene" id="ONK79450">
    <property type="protein sequence ID" value="ONK79450"/>
    <property type="gene ID" value="A4U43_C01F6490"/>
</dbReference>
<gene>
    <name evidence="3" type="ORF">A4U43_C01F6490</name>
</gene>
<evidence type="ECO:0000256" key="2">
    <source>
        <dbReference type="PROSITE-ProRule" id="PRU00708"/>
    </source>
</evidence>
<dbReference type="GO" id="GO:0003723">
    <property type="term" value="F:RNA binding"/>
    <property type="evidence" value="ECO:0007669"/>
    <property type="project" value="InterPro"/>
</dbReference>
<dbReference type="Pfam" id="PF13041">
    <property type="entry name" value="PPR_2"/>
    <property type="match status" value="1"/>
</dbReference>
<accession>A0A5P1FS11</accession>
<sequence length="391" mass="43697">MRLLQGQKLHGLALKSGQIDMVLEASLVDFYAKCADLVLSVSIFDEVRAKNKHVWGVLMRGFIQNGQFADAITLFWKMQDFGYDPCADSLRGIIFACTELGYLRFGKGVHGYLIRKYFCSSFNMDTLETSILNMYAKCGSIVLARRCFDKMLHKDIIAWSSMVEGYAIHGLGSKALELFHQMQEEGVEPNSITFLSLLSACSHSGLITEGCDLFDSMSTNFGIQPELNHYTCIVDLLGRCGKLYEALEVINNMKCKPDARIWGALLSSCWVHSDDMLGSYAAQQLFKLEPGNMGYHVVLSNINVGEGKWEKAETIRKDVNIRNVKKKPGWSCIGVQGRFYVFVAADTLHPQVDEIYRTLVCLTWHTEGIGDGGPHVLSTGIIVNAIDREMV</sequence>
<dbReference type="Gene3D" id="1.25.40.10">
    <property type="entry name" value="Tetratricopeptide repeat domain"/>
    <property type="match status" value="2"/>
</dbReference>
<proteinExistence type="predicted"/>
<evidence type="ECO:0000313" key="3">
    <source>
        <dbReference type="EMBL" id="ONK79450.1"/>
    </source>
</evidence>
<dbReference type="Pfam" id="PF20431">
    <property type="entry name" value="E_motif"/>
    <property type="match status" value="1"/>
</dbReference>
<dbReference type="PANTHER" id="PTHR47926">
    <property type="entry name" value="PENTATRICOPEPTIDE REPEAT-CONTAINING PROTEIN"/>
    <property type="match status" value="1"/>
</dbReference>
<dbReference type="InterPro" id="IPR046848">
    <property type="entry name" value="E_motif"/>
</dbReference>
<dbReference type="PANTHER" id="PTHR47926:SF342">
    <property type="entry name" value="TETRATRICOPEPTIDE-LIKE HELICAL DOMAIN-CONTAINING PROTEIN-RELATED"/>
    <property type="match status" value="1"/>
</dbReference>
<dbReference type="PROSITE" id="PS51375">
    <property type="entry name" value="PPR"/>
    <property type="match status" value="2"/>
</dbReference>
<dbReference type="Proteomes" id="UP000243459">
    <property type="component" value="Chromosome 1"/>
</dbReference>
<dbReference type="Pfam" id="PF01535">
    <property type="entry name" value="PPR"/>
    <property type="match status" value="2"/>
</dbReference>
<dbReference type="AlphaFoldDB" id="A0A5P1FS11"/>
<evidence type="ECO:0008006" key="5">
    <source>
        <dbReference type="Google" id="ProtNLM"/>
    </source>
</evidence>